<dbReference type="GO" id="GO:0005634">
    <property type="term" value="C:nucleus"/>
    <property type="evidence" value="ECO:0007669"/>
    <property type="project" value="UniProtKB-SubCell"/>
</dbReference>
<dbReference type="Pfam" id="PF10294">
    <property type="entry name" value="Methyltransf_16"/>
    <property type="match status" value="1"/>
</dbReference>
<dbReference type="EC" id="2.1.1.60" evidence="3"/>
<accession>A0AAD9NFJ5</accession>
<reference evidence="9" key="1">
    <citation type="journal article" date="2023" name="Mol. Biol. Evol.">
        <title>Third-Generation Sequencing Reveals the Adaptive Role of the Epigenome in Three Deep-Sea Polychaetes.</title>
        <authorList>
            <person name="Perez M."/>
            <person name="Aroh O."/>
            <person name="Sun Y."/>
            <person name="Lan Y."/>
            <person name="Juniper S.K."/>
            <person name="Young C.R."/>
            <person name="Angers B."/>
            <person name="Qian P.Y."/>
        </authorList>
    </citation>
    <scope>NUCLEOTIDE SEQUENCE</scope>
    <source>
        <strain evidence="9">P08H-3</strain>
    </source>
</reference>
<dbReference type="GO" id="GO:0005737">
    <property type="term" value="C:cytoplasm"/>
    <property type="evidence" value="ECO:0007669"/>
    <property type="project" value="UniProtKB-SubCell"/>
</dbReference>
<proteinExistence type="predicted"/>
<evidence type="ECO:0000256" key="1">
    <source>
        <dbReference type="ARBA" id="ARBA00004123"/>
    </source>
</evidence>
<protein>
    <recommendedName>
        <fullName evidence="4">Calmodulin-lysine N-methyltransferase</fullName>
        <ecNumber evidence="3">2.1.1.60</ecNumber>
    </recommendedName>
</protein>
<keyword evidence="8" id="KW-0539">Nucleus</keyword>
<dbReference type="InterPro" id="IPR029063">
    <property type="entry name" value="SAM-dependent_MTases_sf"/>
</dbReference>
<comment type="subcellular location">
    <subcellularLocation>
        <location evidence="2">Cytoplasm</location>
    </subcellularLocation>
    <subcellularLocation>
        <location evidence="1">Nucleus</location>
    </subcellularLocation>
</comment>
<evidence type="ECO:0000313" key="10">
    <source>
        <dbReference type="Proteomes" id="UP001208570"/>
    </source>
</evidence>
<dbReference type="InterPro" id="IPR025800">
    <property type="entry name" value="CaM-Lys-N-MeTrfase"/>
</dbReference>
<evidence type="ECO:0000256" key="4">
    <source>
        <dbReference type="ARBA" id="ARBA00020594"/>
    </source>
</evidence>
<dbReference type="SUPFAM" id="SSF53335">
    <property type="entry name" value="S-adenosyl-L-methionine-dependent methyltransferases"/>
    <property type="match status" value="1"/>
</dbReference>
<evidence type="ECO:0000256" key="8">
    <source>
        <dbReference type="ARBA" id="ARBA00023242"/>
    </source>
</evidence>
<organism evidence="9 10">
    <name type="scientific">Paralvinella palmiformis</name>
    <dbReference type="NCBI Taxonomy" id="53620"/>
    <lineage>
        <taxon>Eukaryota</taxon>
        <taxon>Metazoa</taxon>
        <taxon>Spiralia</taxon>
        <taxon>Lophotrochozoa</taxon>
        <taxon>Annelida</taxon>
        <taxon>Polychaeta</taxon>
        <taxon>Sedentaria</taxon>
        <taxon>Canalipalpata</taxon>
        <taxon>Terebellida</taxon>
        <taxon>Terebelliformia</taxon>
        <taxon>Alvinellidae</taxon>
        <taxon>Paralvinella</taxon>
    </lineage>
</organism>
<dbReference type="PANTHER" id="PTHR13539:SF3">
    <property type="entry name" value="CALMODULIN-LYSINE N-METHYLTRANSFERASE"/>
    <property type="match status" value="1"/>
</dbReference>
<evidence type="ECO:0000256" key="3">
    <source>
        <dbReference type="ARBA" id="ARBA00011914"/>
    </source>
</evidence>
<evidence type="ECO:0000256" key="6">
    <source>
        <dbReference type="ARBA" id="ARBA00022603"/>
    </source>
</evidence>
<evidence type="ECO:0000256" key="7">
    <source>
        <dbReference type="ARBA" id="ARBA00022679"/>
    </source>
</evidence>
<dbReference type="AlphaFoldDB" id="A0AAD9NFJ5"/>
<keyword evidence="7" id="KW-0808">Transferase</keyword>
<dbReference type="GO" id="GO:0018025">
    <property type="term" value="F:calmodulin-lysine N-methyltransferase activity"/>
    <property type="evidence" value="ECO:0007669"/>
    <property type="project" value="UniProtKB-EC"/>
</dbReference>
<sequence length="172" mass="20060">MFFTDFLDQFEWDLHQDFGKVAFRAGGASRQVVLGADVNKIIKRNEPSFKKTKVTASKLRWDDVPHSLCDRYDTVICADCLFFDEYRRDLVNVIDKLLKPGGNVIIFAPSRGETFQLFKDMLSEYFLNVVKLDRYDEMVWDLHMKNLGKGTNCYDPDLHYPVMLTFNKQTPV</sequence>
<gene>
    <name evidence="9" type="ORF">LSH36_17g10000</name>
</gene>
<keyword evidence="10" id="KW-1185">Reference proteome</keyword>
<evidence type="ECO:0000256" key="5">
    <source>
        <dbReference type="ARBA" id="ARBA00022490"/>
    </source>
</evidence>
<dbReference type="EMBL" id="JAODUP010000017">
    <property type="protein sequence ID" value="KAK2168397.1"/>
    <property type="molecule type" value="Genomic_DNA"/>
</dbReference>
<dbReference type="Proteomes" id="UP001208570">
    <property type="component" value="Unassembled WGS sequence"/>
</dbReference>
<evidence type="ECO:0000313" key="9">
    <source>
        <dbReference type="EMBL" id="KAK2168397.1"/>
    </source>
</evidence>
<dbReference type="PANTHER" id="PTHR13539">
    <property type="entry name" value="CALMODULIN-LYSINE N-METHYLTRANSFERASE"/>
    <property type="match status" value="1"/>
</dbReference>
<evidence type="ECO:0000256" key="2">
    <source>
        <dbReference type="ARBA" id="ARBA00004496"/>
    </source>
</evidence>
<keyword evidence="6" id="KW-0489">Methyltransferase</keyword>
<dbReference type="InterPro" id="IPR019410">
    <property type="entry name" value="Methyltransf_16"/>
</dbReference>
<name>A0AAD9NFJ5_9ANNE</name>
<dbReference type="GO" id="GO:0032259">
    <property type="term" value="P:methylation"/>
    <property type="evidence" value="ECO:0007669"/>
    <property type="project" value="UniProtKB-KW"/>
</dbReference>
<dbReference type="Gene3D" id="3.40.50.150">
    <property type="entry name" value="Vaccinia Virus protein VP39"/>
    <property type="match status" value="1"/>
</dbReference>
<keyword evidence="5" id="KW-0963">Cytoplasm</keyword>
<comment type="caution">
    <text evidence="9">The sequence shown here is derived from an EMBL/GenBank/DDBJ whole genome shotgun (WGS) entry which is preliminary data.</text>
</comment>